<evidence type="ECO:0000313" key="1">
    <source>
        <dbReference type="EMBL" id="EHO71160.1"/>
    </source>
</evidence>
<reference evidence="1 2" key="1">
    <citation type="submission" date="2011-12" db="EMBL/GenBank/DDBJ databases">
        <title>The Genome Sequence of Prevotella micans F0438.</title>
        <authorList>
            <consortium name="The Broad Institute Genome Sequencing Platform"/>
            <person name="Earl A."/>
            <person name="Ward D."/>
            <person name="Feldgarden M."/>
            <person name="Gevers D."/>
            <person name="Izard J."/>
            <person name="Baranova O.V."/>
            <person name="Blanton J.M."/>
            <person name="Wade W.G."/>
            <person name="Dewhirst F.E."/>
            <person name="Young S.K."/>
            <person name="Zeng Q."/>
            <person name="Gargeya S."/>
            <person name="Fitzgerald M."/>
            <person name="Haas B."/>
            <person name="Abouelleil A."/>
            <person name="Alvarado L."/>
            <person name="Arachchi H.M."/>
            <person name="Berlin A."/>
            <person name="Chapman S.B."/>
            <person name="Gearin G."/>
            <person name="Goldberg J."/>
            <person name="Griggs A."/>
            <person name="Gujja S."/>
            <person name="Hansen M."/>
            <person name="Heiman D."/>
            <person name="Howarth C."/>
            <person name="Larimer J."/>
            <person name="Lui A."/>
            <person name="MacDonald P.J.P."/>
            <person name="McCowen C."/>
            <person name="Montmayeur A."/>
            <person name="Murphy C."/>
            <person name="Neiman D."/>
            <person name="Pearson M."/>
            <person name="Priest M."/>
            <person name="Roberts A."/>
            <person name="Saif S."/>
            <person name="Shea T."/>
            <person name="Sisk P."/>
            <person name="Stolte C."/>
            <person name="Sykes S."/>
            <person name="Wortman J."/>
            <person name="Nusbaum C."/>
            <person name="Birren B."/>
        </authorList>
    </citation>
    <scope>NUCLEOTIDE SEQUENCE [LARGE SCALE GENOMIC DNA]</scope>
    <source>
        <strain evidence="1 2">F0438</strain>
    </source>
</reference>
<dbReference type="HOGENOM" id="CLU_425694_0_0_10"/>
<organism evidence="1 2">
    <name type="scientific">Prevotella micans F0438</name>
    <dbReference type="NCBI Taxonomy" id="883158"/>
    <lineage>
        <taxon>Bacteria</taxon>
        <taxon>Pseudomonadati</taxon>
        <taxon>Bacteroidota</taxon>
        <taxon>Bacteroidia</taxon>
        <taxon>Bacteroidales</taxon>
        <taxon>Prevotellaceae</taxon>
        <taxon>Prevotella</taxon>
    </lineage>
</organism>
<dbReference type="Proteomes" id="UP000016023">
    <property type="component" value="Unassembled WGS sequence"/>
</dbReference>
<dbReference type="AlphaFoldDB" id="H1Q290"/>
<name>H1Q290_9BACT</name>
<evidence type="ECO:0008006" key="3">
    <source>
        <dbReference type="Google" id="ProtNLM"/>
    </source>
</evidence>
<dbReference type="InterPro" id="IPR013783">
    <property type="entry name" value="Ig-like_fold"/>
</dbReference>
<dbReference type="InterPro" id="IPR021615">
    <property type="entry name" value="Omp28"/>
</dbReference>
<dbReference type="PATRIC" id="fig|883158.3.peg.1037"/>
<sequence length="645" mass="71799">MNSIRKFIFLLSLTSLPIIGGDLFAQKADRNIFSLSPVTFDKHENISPTATGSNMRLGYCTTEYSRGLIAKIQGQHSYHAAVFFPSELLDKYVGDKIDSMEFAIKPKRGNMAEFFICTNLKDMQGTTLARGVSLSYDEGWNKIKFDRSVTIKQGMNLYVGYILHLQDGEDYDCLLFDKSNYTLKGKNWYGYDGSWFDNTTAIGKNICIRAIISGNNIPNNDISLMKLFPADGSQFVEQNKPRRYIAYIQNNGTTPVNSLSVTVSAKGVKSTEVTLNGFDVPNNTPQRVELDNISIPVEGNYTAEFTVTKVNGVQDPYNSDNTAEDAGFSMKAGTGPVERTILFEEFTSEGYDECVIADSVYTKVLAERKDKDVVRVKHHRNYKTHNDQFRISEDTDYEELYGKAKPFIPAVCIDRLIVGGFEDPGPAYFIANDTIVGKFLNVAKGVYSFINLNVEPKVTGNKLNVKVSGHAGTNEMPQQTDLRLVTWLVEDGIVSSQQTGKPRFIQNGVLRKVLSSNAWGDALNISAYDFEKTYSVDLKPEWKANNMRVVSFVSNYNADVEKRIVYNTAQALCGIPDGIAHSSADDNQSLYIVDGNIIVADGYKLAGIYDLSGRIVSADRLTRGIYVVKVTNGKTTFTRKVCINK</sequence>
<accession>H1Q290</accession>
<dbReference type="STRING" id="883158.HMPREF9140_01028"/>
<dbReference type="Gene3D" id="2.60.40.10">
    <property type="entry name" value="Immunoglobulins"/>
    <property type="match status" value="1"/>
</dbReference>
<protein>
    <recommendedName>
        <fullName evidence="3">CARDB domain-containing protein</fullName>
    </recommendedName>
</protein>
<dbReference type="EMBL" id="AGWK01000029">
    <property type="protein sequence ID" value="EHO71160.1"/>
    <property type="molecule type" value="Genomic_DNA"/>
</dbReference>
<dbReference type="Pfam" id="PF11551">
    <property type="entry name" value="Omp28"/>
    <property type="match status" value="1"/>
</dbReference>
<gene>
    <name evidence="1" type="ORF">HMPREF9140_01028</name>
</gene>
<dbReference type="RefSeq" id="WP_006952251.1">
    <property type="nucleotide sequence ID" value="NZ_JH594522.1"/>
</dbReference>
<evidence type="ECO:0000313" key="2">
    <source>
        <dbReference type="Proteomes" id="UP000016023"/>
    </source>
</evidence>
<proteinExistence type="predicted"/>
<comment type="caution">
    <text evidence="1">The sequence shown here is derived from an EMBL/GenBank/DDBJ whole genome shotgun (WGS) entry which is preliminary data.</text>
</comment>
<keyword evidence="2" id="KW-1185">Reference proteome</keyword>